<dbReference type="InterPro" id="IPR044060">
    <property type="entry name" value="Bacterial_rp_domain"/>
</dbReference>
<reference evidence="3 4" key="1">
    <citation type="submission" date="2013-04" db="EMBL/GenBank/DDBJ databases">
        <title>The Genome Sequence of Parabacteroides gordonii DSM 23371.</title>
        <authorList>
            <consortium name="The Broad Institute Genomics Platform"/>
            <person name="Earl A."/>
            <person name="Ward D."/>
            <person name="Feldgarden M."/>
            <person name="Gevers D."/>
            <person name="Martens E."/>
            <person name="Sakamoto M."/>
            <person name="Benno Y."/>
            <person name="Suzuki N."/>
            <person name="Matsunaga N."/>
            <person name="Koshihara K."/>
            <person name="Seki M."/>
            <person name="Komiya H."/>
            <person name="Walker B."/>
            <person name="Young S."/>
            <person name="Zeng Q."/>
            <person name="Gargeya S."/>
            <person name="Fitzgerald M."/>
            <person name="Haas B."/>
            <person name="Abouelleil A."/>
            <person name="Allen A.W."/>
            <person name="Alvarado L."/>
            <person name="Arachchi H.M."/>
            <person name="Berlin A.M."/>
            <person name="Chapman S.B."/>
            <person name="Gainer-Dewar J."/>
            <person name="Goldberg J."/>
            <person name="Griggs A."/>
            <person name="Gujja S."/>
            <person name="Hansen M."/>
            <person name="Howarth C."/>
            <person name="Imamovic A."/>
            <person name="Ireland A."/>
            <person name="Larimer J."/>
            <person name="McCowan C."/>
            <person name="Murphy C."/>
            <person name="Pearson M."/>
            <person name="Poon T.W."/>
            <person name="Priest M."/>
            <person name="Roberts A."/>
            <person name="Saif S."/>
            <person name="Shea T."/>
            <person name="Sisk P."/>
            <person name="Sykes S."/>
            <person name="Wortman J."/>
            <person name="Nusbaum C."/>
            <person name="Birren B."/>
        </authorList>
    </citation>
    <scope>NUCLEOTIDE SEQUENCE [LARGE SCALE GENOMIC DNA]</scope>
    <source>
        <strain evidence="3 4">MS-1</strain>
    </source>
</reference>
<evidence type="ECO:0000313" key="4">
    <source>
        <dbReference type="Proteomes" id="UP000033035"/>
    </source>
</evidence>
<dbReference type="InterPro" id="IPR008964">
    <property type="entry name" value="Invasin/intimin_cell_adhesion"/>
</dbReference>
<evidence type="ECO:0000313" key="3">
    <source>
        <dbReference type="EMBL" id="KKB58690.1"/>
    </source>
</evidence>
<dbReference type="NCBIfam" id="TIGR04183">
    <property type="entry name" value="Por_Secre_tail"/>
    <property type="match status" value="1"/>
</dbReference>
<evidence type="ECO:0000256" key="1">
    <source>
        <dbReference type="SAM" id="SignalP"/>
    </source>
</evidence>
<comment type="caution">
    <text evidence="3">The sequence shown here is derived from an EMBL/GenBank/DDBJ whole genome shotgun (WGS) entry which is preliminary data.</text>
</comment>
<dbReference type="HOGENOM" id="CLU_258412_0_0_10"/>
<dbReference type="STRING" id="1203610.HMPREF1536_01569"/>
<keyword evidence="4" id="KW-1185">Reference proteome</keyword>
<dbReference type="Gene3D" id="2.60.40.1080">
    <property type="match status" value="1"/>
</dbReference>
<feature type="signal peptide" evidence="1">
    <location>
        <begin position="1"/>
        <end position="21"/>
    </location>
</feature>
<proteinExistence type="predicted"/>
<dbReference type="RefSeq" id="WP_052349771.1">
    <property type="nucleotide sequence ID" value="NZ_AUAE01000009.1"/>
</dbReference>
<dbReference type="SUPFAM" id="SSF49373">
    <property type="entry name" value="Invasin/intimin cell-adhesion fragments"/>
    <property type="match status" value="1"/>
</dbReference>
<dbReference type="InterPro" id="IPR026444">
    <property type="entry name" value="Secre_tail"/>
</dbReference>
<feature type="chain" id="PRO_5002489732" evidence="1">
    <location>
        <begin position="22"/>
        <end position="1340"/>
    </location>
</feature>
<dbReference type="Proteomes" id="UP000033035">
    <property type="component" value="Unassembled WGS sequence"/>
</dbReference>
<feature type="domain" description="BIG2" evidence="2">
    <location>
        <begin position="1181"/>
        <end position="1258"/>
    </location>
</feature>
<protein>
    <submittedName>
        <fullName evidence="3">Por secretion system C-terminal sorting domain-containing protein</fullName>
    </submittedName>
</protein>
<accession>A0A0F5JM94</accession>
<dbReference type="PATRIC" id="fig|1203610.3.peg.1607"/>
<dbReference type="SMART" id="SM00635">
    <property type="entry name" value="BID_2"/>
    <property type="match status" value="1"/>
</dbReference>
<dbReference type="Pfam" id="PF02368">
    <property type="entry name" value="Big_2"/>
    <property type="match status" value="1"/>
</dbReference>
<keyword evidence="1" id="KW-0732">Signal</keyword>
<evidence type="ECO:0000259" key="2">
    <source>
        <dbReference type="SMART" id="SM00635"/>
    </source>
</evidence>
<dbReference type="EMBL" id="AQHW01000009">
    <property type="protein sequence ID" value="KKB58690.1"/>
    <property type="molecule type" value="Genomic_DNA"/>
</dbReference>
<gene>
    <name evidence="3" type="ORF">HMPREF1536_01569</name>
</gene>
<dbReference type="Pfam" id="PF18998">
    <property type="entry name" value="Flg_new_2"/>
    <property type="match status" value="2"/>
</dbReference>
<organism evidence="3 4">
    <name type="scientific">Parabacteroides gordonii MS-1 = DSM 23371</name>
    <dbReference type="NCBI Taxonomy" id="1203610"/>
    <lineage>
        <taxon>Bacteria</taxon>
        <taxon>Pseudomonadati</taxon>
        <taxon>Bacteroidota</taxon>
        <taxon>Bacteroidia</taxon>
        <taxon>Bacteroidales</taxon>
        <taxon>Tannerellaceae</taxon>
        <taxon>Parabacteroides</taxon>
    </lineage>
</organism>
<dbReference type="InterPro" id="IPR003343">
    <property type="entry name" value="Big_2"/>
</dbReference>
<sequence>MKKIKYLISLALLAVAPTIYAQTKAAPEVPTFKVTLNVTNNGGGSDTLRAKKTTSDDKYETLLFHSTPQKPSTLDQKVTYNTDAKIIMVAEAQKMLESFTVNNTDKLSAANGAFQTTGTDKGRNTYSFALGELKEKTDIVLKWVDKPEVKVTISGTEQTVNTTSGATAVTVTTDIADLTLTPTYYSDKACTTSTTLDKINNAGTYYIKLKTDETFNHKGVDMVVPLVINEKITLSVATNPTVSTGALQGQPLSTVTFTGGKVTVDGKADHVIAGTWSWDNPNLALKGGTNNYAATFTPDSSAIYNAVKVSAISVAAKKVATVTVKQTVGGTVTIDKATADNKYVGTTDAFADIKATATPDAGYKFVKWVIPSNAESADSETAVTKEFSTVEDGTVITAEFAKATRKVKLATMTDGTVEVRNGTTALSLNTTGIDIEVGTTLTLTAKPNESKEVVKCGYTYKKENANGTDPETDATSFVVGGEKEGSYTIAATFKEIVPDQYMISVSSMENGTVVMKQGNDIVTPNSSVVKGSTVNIIAVPNKGYRLKELRAGGTDITKTGLATVNDDMAVVATFEPEEYLVSTDGLGLADITVSGVASSGSKYAYKSKLQVSAKEKNADNYKIISLLVNNKPVANGSEIIVEGPTTITVDIRQLVDLKILNPEVTTVTYNSNIQEYAVETANNLGNFNIKYRASGNSNYTDPIAANTYTVVITRPADDIYKAVNETRTLIIEKALPGILDIPAAEEINNQATGKEVANTTTVKGVWRKGGVTERKSLLLTKTSGEVTFETITFYPEDPNISPVTVKAPQTTEMKNKAETKTITINGSENGVVGLKNQDADVTSGQKLMVGLKLTVTLKANPGYRIDWSKVTVDSKSLGADHTFTIEDKDMTINASQAFVKKEEVKINSSSQSIETAYTSMPVNVTATQLTLPASVAADEWIFTYKQDENQAAPVNVASYDIYASCKESETHTAATATKVGTLKIEQAKLTTGDKTTIVLPTANGVLTGAALSTSTLTGGSVSLNGQPIAGSFKWASENATVNAAGEQSVSFTTTNTNYDASTLNGLKVYVSLLDVQTHTVTIQKAGNANGEALITNASGVEVKSGDLIQQGMQLTITPVKGEIESVMGVDHSVNKDANDKVLFWTCTAPANDFTLTITFKSGTVDPGKPEEPEKPGDKETAVTGITLDKTTLELQTGKTYQLIPTITPTDATNKSVKWISTDPKVATVTSDGTVKAIKGGNATIIATTEDGGYTALCEVTVNSTATGIEEILSESRIYGLRGAIRIEPATTMNAMIIRMNGQIVYNDTISASEQIPAGSGIYIVRLSASGKTTTTKVIVK</sequence>
<name>A0A0F5JM94_9BACT</name>